<evidence type="ECO:0000313" key="1">
    <source>
        <dbReference type="EMBL" id="KXO98153.1"/>
    </source>
</evidence>
<protein>
    <recommendedName>
        <fullName evidence="3">ANTAR domain-containing protein</fullName>
    </recommendedName>
</protein>
<accession>A0A137ZJ29</accession>
<sequence length="182" mass="19762">MIDRPDTPHADVLLEGIWEDEVTPDDLASRALSAAQASSYAFRVASEGTTATAELGEVDVVDFLESETGRWAQSFIGIVRVGESLVHVSHALGELARSLQQVNLEQSEIVYQVEAEIEAAQRQSEQAGVDPSERIAYLIAVLALASPRSPTGCPLLSRTSRRRRRSASSVVSWPSDECRGRA</sequence>
<organism evidence="1 2">
    <name type="scientific">Tsukamurella pseudospumae</name>
    <dbReference type="NCBI Taxonomy" id="239498"/>
    <lineage>
        <taxon>Bacteria</taxon>
        <taxon>Bacillati</taxon>
        <taxon>Actinomycetota</taxon>
        <taxon>Actinomycetes</taxon>
        <taxon>Mycobacteriales</taxon>
        <taxon>Tsukamurellaceae</taxon>
        <taxon>Tsukamurella</taxon>
    </lineage>
</organism>
<name>A0A137ZJ29_9ACTN</name>
<dbReference type="Proteomes" id="UP000070409">
    <property type="component" value="Unassembled WGS sequence"/>
</dbReference>
<reference evidence="1 2" key="1">
    <citation type="submission" date="2016-02" db="EMBL/GenBank/DDBJ databases">
        <authorList>
            <person name="Teng J.L."/>
            <person name="Tang Y."/>
            <person name="Huang Y."/>
            <person name="Guo F."/>
            <person name="Wei W."/>
            <person name="Chen J.H."/>
            <person name="Wong S.Y."/>
            <person name="Lau S.K."/>
            <person name="Woo P.C."/>
        </authorList>
    </citation>
    <scope>NUCLEOTIDE SEQUENCE [LARGE SCALE GENOMIC DNA]</scope>
    <source>
        <strain evidence="1 2">JCM 13375</strain>
    </source>
</reference>
<evidence type="ECO:0000313" key="2">
    <source>
        <dbReference type="Proteomes" id="UP000070409"/>
    </source>
</evidence>
<proteinExistence type="predicted"/>
<gene>
    <name evidence="1" type="ORF">AXK61_19100</name>
</gene>
<evidence type="ECO:0008006" key="3">
    <source>
        <dbReference type="Google" id="ProtNLM"/>
    </source>
</evidence>
<dbReference type="RefSeq" id="WP_068745310.1">
    <property type="nucleotide sequence ID" value="NZ_LSRE01000013.1"/>
</dbReference>
<dbReference type="EMBL" id="LSRE01000013">
    <property type="protein sequence ID" value="KXO98153.1"/>
    <property type="molecule type" value="Genomic_DNA"/>
</dbReference>
<keyword evidence="2" id="KW-1185">Reference proteome</keyword>
<comment type="caution">
    <text evidence="1">The sequence shown here is derived from an EMBL/GenBank/DDBJ whole genome shotgun (WGS) entry which is preliminary data.</text>
</comment>